<evidence type="ECO:0000256" key="1">
    <source>
        <dbReference type="ARBA" id="ARBA00010272"/>
    </source>
</evidence>
<sequence>MYCCADFCLIPFGNFKLDDSSSSVARELAIVHQTLEQTRLTFKLNGHGTEIEGEWDDVTRAIKQCHQALHERGVSRICSDIRISTRIDKQSTDGANQAKVKAVHDVLNAQ</sequence>
<comment type="similarity">
    <text evidence="1">Belongs to the UPF0045 family.</text>
</comment>
<dbReference type="OrthoDB" id="5587367at2759"/>
<accession>I4Y5C5</accession>
<dbReference type="PANTHER" id="PTHR33777:SF1">
    <property type="entry name" value="UPF0045 PROTEIN ECM15"/>
    <property type="match status" value="1"/>
</dbReference>
<dbReference type="InterPro" id="IPR002767">
    <property type="entry name" value="Thiamine_BP"/>
</dbReference>
<evidence type="ECO:0000313" key="4">
    <source>
        <dbReference type="Proteomes" id="UP000005242"/>
    </source>
</evidence>
<feature type="domain" description="Thiamine-binding protein" evidence="2">
    <location>
        <begin position="5"/>
        <end position="101"/>
    </location>
</feature>
<dbReference type="EMBL" id="JH668256">
    <property type="protein sequence ID" value="EIM19167.1"/>
    <property type="molecule type" value="Genomic_DNA"/>
</dbReference>
<dbReference type="Pfam" id="PF01910">
    <property type="entry name" value="Thiamine_BP"/>
    <property type="match status" value="1"/>
</dbReference>
<evidence type="ECO:0000313" key="3">
    <source>
        <dbReference type="EMBL" id="EIM19167.1"/>
    </source>
</evidence>
<dbReference type="SUPFAM" id="SSF89957">
    <property type="entry name" value="MTH1187/YkoF-like"/>
    <property type="match status" value="1"/>
</dbReference>
<dbReference type="NCBIfam" id="TIGR00106">
    <property type="entry name" value="MTH1187 family thiamine-binding protein"/>
    <property type="match status" value="1"/>
</dbReference>
<proteinExistence type="inferred from homology"/>
<dbReference type="InterPro" id="IPR029756">
    <property type="entry name" value="MTH1187/YkoF-like"/>
</dbReference>
<dbReference type="Gene3D" id="3.30.70.930">
    <property type="match status" value="1"/>
</dbReference>
<dbReference type="KEGG" id="wse:WALSEDRAFT_41721"/>
<dbReference type="RefSeq" id="XP_006960789.1">
    <property type="nucleotide sequence ID" value="XM_006960727.1"/>
</dbReference>
<dbReference type="Proteomes" id="UP000005242">
    <property type="component" value="Unassembled WGS sequence"/>
</dbReference>
<dbReference type="HOGENOM" id="CLU_137479_0_0_1"/>
<dbReference type="InParanoid" id="I4Y5C5"/>
<evidence type="ECO:0000259" key="2">
    <source>
        <dbReference type="Pfam" id="PF01910"/>
    </source>
</evidence>
<keyword evidence="4" id="KW-1185">Reference proteome</keyword>
<gene>
    <name evidence="3" type="ORF">WALSEDRAFT_41721</name>
</gene>
<protein>
    <submittedName>
        <fullName evidence="3">MTH1187/YkoF-like protein</fullName>
    </submittedName>
</protein>
<dbReference type="PANTHER" id="PTHR33777">
    <property type="entry name" value="UPF0045 PROTEIN ECM15"/>
    <property type="match status" value="1"/>
</dbReference>
<dbReference type="GO" id="GO:0005829">
    <property type="term" value="C:cytosol"/>
    <property type="evidence" value="ECO:0007669"/>
    <property type="project" value="TreeGrafter"/>
</dbReference>
<organism evidence="3 4">
    <name type="scientific">Wallemia mellicola (strain ATCC MYA-4683 / CBS 633.66)</name>
    <name type="common">Wallemia sebi (CBS 633.66)</name>
    <dbReference type="NCBI Taxonomy" id="671144"/>
    <lineage>
        <taxon>Eukaryota</taxon>
        <taxon>Fungi</taxon>
        <taxon>Dikarya</taxon>
        <taxon>Basidiomycota</taxon>
        <taxon>Wallemiomycotina</taxon>
        <taxon>Wallemiomycetes</taxon>
        <taxon>Wallemiales</taxon>
        <taxon>Wallemiaceae</taxon>
        <taxon>Wallemia</taxon>
    </lineage>
</organism>
<dbReference type="InterPro" id="IPR051614">
    <property type="entry name" value="UPF0045_domain"/>
</dbReference>
<dbReference type="AlphaFoldDB" id="I4Y5C5"/>
<dbReference type="eggNOG" id="ENOG502S45I">
    <property type="taxonomic scope" value="Eukaryota"/>
</dbReference>
<dbReference type="GeneID" id="18472226"/>
<name>I4Y5C5_WALMC</name>
<dbReference type="OMA" id="KYKMHGY"/>
<reference evidence="3 4" key="1">
    <citation type="journal article" date="2012" name="Fungal Genet. Biol.">
        <title>The genome of the xerotolerant mold Wallemia sebi reveals adaptations to osmotic stress and suggests cryptic sexual reproduction.</title>
        <authorList>
            <person name="Padamsee M."/>
            <person name="Kumar T.K.A."/>
            <person name="Riley R."/>
            <person name="Binder M."/>
            <person name="Boyd A."/>
            <person name="Calvo A.M."/>
            <person name="Furukawa K."/>
            <person name="Hesse C."/>
            <person name="Hohmann S."/>
            <person name="James T.Y."/>
            <person name="LaButti K."/>
            <person name="Lapidus A."/>
            <person name="Lindquist E."/>
            <person name="Lucas S."/>
            <person name="Miller K."/>
            <person name="Shantappa S."/>
            <person name="Grigoriev I.V."/>
            <person name="Hibbett D.S."/>
            <person name="McLaughlin D.J."/>
            <person name="Spatafora J.W."/>
            <person name="Aime M.C."/>
        </authorList>
    </citation>
    <scope>NUCLEOTIDE SEQUENCE [LARGE SCALE GENOMIC DNA]</scope>
    <source>
        <strain evidence="4">ATCC MYA-4683 / CBS 633.66</strain>
    </source>
</reference>